<dbReference type="Proteomes" id="UP000292958">
    <property type="component" value="Unassembled WGS sequence"/>
</dbReference>
<sequence length="411" mass="41724">MHLSASMPAIIDEGIVETATMQGSKRLRTREAKRWLQGTRILILSLMATTVGCGNFFVPPDNSGGDDGGGGTSTSRVYVMNATAGANTTTGSIAGFTIANGTLTPVPNSPMAVQFQPLAAIVSPNNAFLYVAGPSSINVYAINSDGSLTALNNGVVISVASLDISPDGQWLFGLDLQQSNLDEFQIDASSGGLSALTPQPLPALTGTMVPQMVKVSPTGNLVFCALGTGGDRVFTLNTTSGTLTYANQALQLNSASTSDNALATDSTGTYLYIARAGTNGGIAVYTIGGGGVLTAIAGSPFAAGNRPFSIALDKTGKYLYAANRTDGTISGYTIGAGALTAISGFPITSGLQVNSLGADSSGTYLLAGANGGNPDLSLYSFDATTLGKLNLTTSTATDTDPTNVTQIALTH</sequence>
<evidence type="ECO:0000313" key="4">
    <source>
        <dbReference type="Proteomes" id="UP000292958"/>
    </source>
</evidence>
<protein>
    <submittedName>
        <fullName evidence="3">6-phosphogluconolactonase (Cycloisomerase 2 family)</fullName>
    </submittedName>
</protein>
<gene>
    <name evidence="3" type="ORF">BDD14_1941</name>
</gene>
<organism evidence="3 4">
    <name type="scientific">Edaphobacter modestus</name>
    <dbReference type="NCBI Taxonomy" id="388466"/>
    <lineage>
        <taxon>Bacteria</taxon>
        <taxon>Pseudomonadati</taxon>
        <taxon>Acidobacteriota</taxon>
        <taxon>Terriglobia</taxon>
        <taxon>Terriglobales</taxon>
        <taxon>Acidobacteriaceae</taxon>
        <taxon>Edaphobacter</taxon>
    </lineage>
</organism>
<dbReference type="InterPro" id="IPR050282">
    <property type="entry name" value="Cycloisomerase_2"/>
</dbReference>
<dbReference type="Gene3D" id="2.130.10.10">
    <property type="entry name" value="YVTN repeat-like/Quinoprotein amine dehydrogenase"/>
    <property type="match status" value="2"/>
</dbReference>
<dbReference type="GO" id="GO:0016853">
    <property type="term" value="F:isomerase activity"/>
    <property type="evidence" value="ECO:0007669"/>
    <property type="project" value="UniProtKB-KW"/>
</dbReference>
<proteinExistence type="inferred from homology"/>
<reference evidence="3 4" key="1">
    <citation type="submission" date="2019-02" db="EMBL/GenBank/DDBJ databases">
        <title>Genomic Encyclopedia of Archaeal and Bacterial Type Strains, Phase II (KMG-II): from individual species to whole genera.</title>
        <authorList>
            <person name="Goeker M."/>
        </authorList>
    </citation>
    <scope>NUCLEOTIDE SEQUENCE [LARGE SCALE GENOMIC DNA]</scope>
    <source>
        <strain evidence="3 4">DSM 18101</strain>
    </source>
</reference>
<dbReference type="GO" id="GO:0006006">
    <property type="term" value="P:glucose metabolic process"/>
    <property type="evidence" value="ECO:0007669"/>
    <property type="project" value="UniProtKB-KW"/>
</dbReference>
<accession>A0A4Q7YSG1</accession>
<dbReference type="InterPro" id="IPR019405">
    <property type="entry name" value="Lactonase_7-beta_prop"/>
</dbReference>
<keyword evidence="2" id="KW-0119">Carbohydrate metabolism</keyword>
<evidence type="ECO:0000313" key="3">
    <source>
        <dbReference type="EMBL" id="RZU40478.1"/>
    </source>
</evidence>
<dbReference type="PANTHER" id="PTHR30344">
    <property type="entry name" value="6-PHOSPHOGLUCONOLACTONASE-RELATED"/>
    <property type="match status" value="1"/>
</dbReference>
<comment type="similarity">
    <text evidence="1">Belongs to the cycloisomerase 2 family.</text>
</comment>
<dbReference type="SUPFAM" id="SSF82171">
    <property type="entry name" value="DPP6 N-terminal domain-like"/>
    <property type="match status" value="1"/>
</dbReference>
<comment type="caution">
    <text evidence="3">The sequence shown here is derived from an EMBL/GenBank/DDBJ whole genome shotgun (WGS) entry which is preliminary data.</text>
</comment>
<keyword evidence="2" id="KW-0313">Glucose metabolism</keyword>
<name>A0A4Q7YSG1_9BACT</name>
<dbReference type="PANTHER" id="PTHR30344:SF1">
    <property type="entry name" value="6-PHOSPHOGLUCONOLACTONASE"/>
    <property type="match status" value="1"/>
</dbReference>
<dbReference type="Pfam" id="PF10282">
    <property type="entry name" value="Lactonase"/>
    <property type="match status" value="1"/>
</dbReference>
<dbReference type="EMBL" id="SHKW01000001">
    <property type="protein sequence ID" value="RZU40478.1"/>
    <property type="molecule type" value="Genomic_DNA"/>
</dbReference>
<dbReference type="GO" id="GO:0017057">
    <property type="term" value="F:6-phosphogluconolactonase activity"/>
    <property type="evidence" value="ECO:0007669"/>
    <property type="project" value="TreeGrafter"/>
</dbReference>
<keyword evidence="3" id="KW-0413">Isomerase</keyword>
<evidence type="ECO:0000256" key="2">
    <source>
        <dbReference type="ARBA" id="ARBA00022526"/>
    </source>
</evidence>
<dbReference type="InterPro" id="IPR015943">
    <property type="entry name" value="WD40/YVTN_repeat-like_dom_sf"/>
</dbReference>
<dbReference type="AlphaFoldDB" id="A0A4Q7YSG1"/>
<evidence type="ECO:0000256" key="1">
    <source>
        <dbReference type="ARBA" id="ARBA00005564"/>
    </source>
</evidence>
<keyword evidence="4" id="KW-1185">Reference proteome</keyword>